<keyword evidence="7" id="KW-1185">Reference proteome</keyword>
<dbReference type="Pfam" id="PF05806">
    <property type="entry name" value="Noggin"/>
    <property type="match status" value="1"/>
</dbReference>
<accession>A0A8J1UPG3</accession>
<gene>
    <name evidence="6" type="ORF">OFUS_LOCUS18364</name>
</gene>
<dbReference type="GO" id="GO:0009953">
    <property type="term" value="P:dorsal/ventral pattern formation"/>
    <property type="evidence" value="ECO:0007669"/>
    <property type="project" value="TreeGrafter"/>
</dbReference>
<dbReference type="InterPro" id="IPR008717">
    <property type="entry name" value="Noggin"/>
</dbReference>
<dbReference type="GO" id="GO:0005615">
    <property type="term" value="C:extracellular space"/>
    <property type="evidence" value="ECO:0007669"/>
    <property type="project" value="TreeGrafter"/>
</dbReference>
<dbReference type="OrthoDB" id="5950649at2759"/>
<keyword evidence="3" id="KW-0217">Developmental protein</keyword>
<dbReference type="Proteomes" id="UP000749559">
    <property type="component" value="Unassembled WGS sequence"/>
</dbReference>
<sequence>MRTMAKNMIQMTLQLLSSLVIYTNAAHFPLKFQGHRAMRPHPSDDLAIIPLVEDPNPKYDPQPEDLDNIFLRTVLGRHFDSKYMSPTEPAPWDNGFIKHDRGDRDLGEAQSAIKTLMDTLTLPDGTKMKGKINRKVKKKLQKFLWSYTYCPVEYKWTDLGVRFWPRWIMQGSCVKTKRSCSIPSGMSCRPSQSSYLQILRWFCRGKPHPCKWIVMHHPIITKCSCGC</sequence>
<comment type="similarity">
    <text evidence="2">Belongs to the noggin family.</text>
</comment>
<evidence type="ECO:0000313" key="6">
    <source>
        <dbReference type="EMBL" id="CAH1793524.1"/>
    </source>
</evidence>
<name>A0A8J1UPG3_OWEFU</name>
<dbReference type="SUPFAM" id="SSF57501">
    <property type="entry name" value="Cystine-knot cytokines"/>
    <property type="match status" value="1"/>
</dbReference>
<dbReference type="GO" id="GO:0030514">
    <property type="term" value="P:negative regulation of BMP signaling pathway"/>
    <property type="evidence" value="ECO:0007669"/>
    <property type="project" value="InterPro"/>
</dbReference>
<evidence type="ECO:0000256" key="2">
    <source>
        <dbReference type="ARBA" id="ARBA00007480"/>
    </source>
</evidence>
<dbReference type="EMBL" id="CAIIXF020000009">
    <property type="protein sequence ID" value="CAH1793524.1"/>
    <property type="molecule type" value="Genomic_DNA"/>
</dbReference>
<dbReference type="PIRSF" id="PIRSF008129">
    <property type="entry name" value="Noggin"/>
    <property type="match status" value="1"/>
</dbReference>
<evidence type="ECO:0000256" key="5">
    <source>
        <dbReference type="ARBA" id="ARBA00022729"/>
    </source>
</evidence>
<dbReference type="PANTHER" id="PTHR10494">
    <property type="entry name" value="BONE MORPHOGENETIC PROTEIN INHIBITOR, NOGGIN"/>
    <property type="match status" value="1"/>
</dbReference>
<reference evidence="6" key="1">
    <citation type="submission" date="2022-03" db="EMBL/GenBank/DDBJ databases">
        <authorList>
            <person name="Martin C."/>
        </authorList>
    </citation>
    <scope>NUCLEOTIDE SEQUENCE</scope>
</reference>
<dbReference type="Gene3D" id="1.10.287.520">
    <property type="entry name" value="Helix hairpin bin"/>
    <property type="match status" value="1"/>
</dbReference>
<evidence type="ECO:0000256" key="3">
    <source>
        <dbReference type="ARBA" id="ARBA00022473"/>
    </source>
</evidence>
<keyword evidence="5" id="KW-0732">Signal</keyword>
<protein>
    <submittedName>
        <fullName evidence="6">Uncharacterized protein</fullName>
    </submittedName>
</protein>
<dbReference type="AlphaFoldDB" id="A0A8J1UPG3"/>
<comment type="caution">
    <text evidence="6">The sequence shown here is derived from an EMBL/GenBank/DDBJ whole genome shotgun (WGS) entry which is preliminary data.</text>
</comment>
<organism evidence="6 7">
    <name type="scientific">Owenia fusiformis</name>
    <name type="common">Polychaete worm</name>
    <dbReference type="NCBI Taxonomy" id="6347"/>
    <lineage>
        <taxon>Eukaryota</taxon>
        <taxon>Metazoa</taxon>
        <taxon>Spiralia</taxon>
        <taxon>Lophotrochozoa</taxon>
        <taxon>Annelida</taxon>
        <taxon>Polychaeta</taxon>
        <taxon>Sedentaria</taxon>
        <taxon>Canalipalpata</taxon>
        <taxon>Sabellida</taxon>
        <taxon>Oweniida</taxon>
        <taxon>Oweniidae</taxon>
        <taxon>Owenia</taxon>
    </lineage>
</organism>
<evidence type="ECO:0000256" key="1">
    <source>
        <dbReference type="ARBA" id="ARBA00004613"/>
    </source>
</evidence>
<comment type="subcellular location">
    <subcellularLocation>
        <location evidence="1">Secreted</location>
    </subcellularLocation>
</comment>
<keyword evidence="4" id="KW-0964">Secreted</keyword>
<dbReference type="PANTHER" id="PTHR10494:SF6">
    <property type="entry name" value="NOGGIN"/>
    <property type="match status" value="1"/>
</dbReference>
<proteinExistence type="inferred from homology"/>
<evidence type="ECO:0000313" key="7">
    <source>
        <dbReference type="Proteomes" id="UP000749559"/>
    </source>
</evidence>
<dbReference type="Gene3D" id="2.10.90.10">
    <property type="entry name" value="Cystine-knot cytokines"/>
    <property type="match status" value="1"/>
</dbReference>
<dbReference type="InterPro" id="IPR029034">
    <property type="entry name" value="Cystine-knot_cytokine"/>
</dbReference>
<evidence type="ECO:0000256" key="4">
    <source>
        <dbReference type="ARBA" id="ARBA00022525"/>
    </source>
</evidence>
<dbReference type="GO" id="GO:0045596">
    <property type="term" value="P:negative regulation of cell differentiation"/>
    <property type="evidence" value="ECO:0007669"/>
    <property type="project" value="InterPro"/>
</dbReference>